<protein>
    <submittedName>
        <fullName evidence="1">17467_t:CDS:1</fullName>
    </submittedName>
</protein>
<proteinExistence type="predicted"/>
<dbReference type="Proteomes" id="UP001153678">
    <property type="component" value="Unassembled WGS sequence"/>
</dbReference>
<gene>
    <name evidence="1" type="ORF">FWILDA_LOCUS6491</name>
</gene>
<dbReference type="InterPro" id="IPR013083">
    <property type="entry name" value="Znf_RING/FYVE/PHD"/>
</dbReference>
<keyword evidence="2" id="KW-1185">Reference proteome</keyword>
<name>A0A9W4SMX7_9GLOM</name>
<organism evidence="1 2">
    <name type="scientific">Funneliformis geosporum</name>
    <dbReference type="NCBI Taxonomy" id="1117311"/>
    <lineage>
        <taxon>Eukaryota</taxon>
        <taxon>Fungi</taxon>
        <taxon>Fungi incertae sedis</taxon>
        <taxon>Mucoromycota</taxon>
        <taxon>Glomeromycotina</taxon>
        <taxon>Glomeromycetes</taxon>
        <taxon>Glomerales</taxon>
        <taxon>Glomeraceae</taxon>
        <taxon>Funneliformis</taxon>
    </lineage>
</organism>
<dbReference type="AlphaFoldDB" id="A0A9W4SMX7"/>
<dbReference type="SUPFAM" id="SSF57850">
    <property type="entry name" value="RING/U-box"/>
    <property type="match status" value="1"/>
</dbReference>
<evidence type="ECO:0000313" key="2">
    <source>
        <dbReference type="Proteomes" id="UP001153678"/>
    </source>
</evidence>
<sequence>MVNKQLFISSIFKNATPDNIENFKSFNTILHENISDNKILLQLEKDGYNTLDKKAKKLITKLTEIKYLFALKLLFECSLNQFSPQVLRDSLVALVDSTSFNYYAKQSMIRLELHVRIWVAVLEQICITPMCLSKELRDRVYNSLARFSEIHRRTTHVMQEGIDNNYNSDFNQFNQGNIADEEEKIKRRTKDLLKIVLNITLSIVAPQLTINNDNYSILSMITQLRQGLTFKYSSESSEKVISRKFALKNIGSLLNDLSSNEPLALPYTLWFRILDLAYNLIKKSSRTATYELCYYLAIESLNKASSNFIQFKAVEILLYLHNINSELFSMIELDLDQYAQKLKENSTSECSKHFQNILTFIKSKYLDDINKLNDDIGKGKSKVIRIDQNTHLKKERISNLYDIIDIIAYEMTCPISQEPADQLFILKCHHEISMNNLKVLKQKKSLKCPQCRKDIDEKDIRYLPQTTVYKSLYLYLIEAGHISLNQIQINHDDSDFESAKVGTLF</sequence>
<dbReference type="Gene3D" id="3.30.40.10">
    <property type="entry name" value="Zinc/RING finger domain, C3HC4 (zinc finger)"/>
    <property type="match status" value="1"/>
</dbReference>
<dbReference type="OrthoDB" id="2435388at2759"/>
<comment type="caution">
    <text evidence="1">The sequence shown here is derived from an EMBL/GenBank/DDBJ whole genome shotgun (WGS) entry which is preliminary data.</text>
</comment>
<accession>A0A9W4SMX7</accession>
<evidence type="ECO:0000313" key="1">
    <source>
        <dbReference type="EMBL" id="CAI2174242.1"/>
    </source>
</evidence>
<dbReference type="EMBL" id="CAMKVN010001181">
    <property type="protein sequence ID" value="CAI2174242.1"/>
    <property type="molecule type" value="Genomic_DNA"/>
</dbReference>
<reference evidence="1" key="1">
    <citation type="submission" date="2022-08" db="EMBL/GenBank/DDBJ databases">
        <authorList>
            <person name="Kallberg Y."/>
            <person name="Tangrot J."/>
            <person name="Rosling A."/>
        </authorList>
    </citation>
    <scope>NUCLEOTIDE SEQUENCE</scope>
    <source>
        <strain evidence="1">Wild A</strain>
    </source>
</reference>